<sequence length="146" mass="17137">MNEYRRLHDASPLTEHPLLETLARELAKKSCLNRLYSFKKNPRIGYVLKVIRVELADFLITKMYDKFLTNYNWEAKYHVGKYDKYAQLIWKSTKKVGVGVCVKHKDIHVALLFSPLGCTRDFKTNVRPIGPRHIHMFAVFGRNRAE</sequence>
<protein>
    <submittedName>
        <fullName evidence="3">SCP domain-containing protein</fullName>
    </submittedName>
</protein>
<dbReference type="WBParaSite" id="SPAL_0000869500.1">
    <property type="protein sequence ID" value="SPAL_0000869500.1"/>
    <property type="gene ID" value="SPAL_0000869500"/>
</dbReference>
<dbReference type="Gene3D" id="3.40.33.10">
    <property type="entry name" value="CAP"/>
    <property type="match status" value="1"/>
</dbReference>
<accession>A0A0N5BS49</accession>
<reference evidence="3" key="1">
    <citation type="submission" date="2017-02" db="UniProtKB">
        <authorList>
            <consortium name="WormBaseParasite"/>
        </authorList>
    </citation>
    <scope>IDENTIFICATION</scope>
</reference>
<dbReference type="SUPFAM" id="SSF55797">
    <property type="entry name" value="PR-1-like"/>
    <property type="match status" value="1"/>
</dbReference>
<proteinExistence type="predicted"/>
<name>A0A0N5BS49_STREA</name>
<feature type="domain" description="SCP" evidence="1">
    <location>
        <begin position="1"/>
        <end position="103"/>
    </location>
</feature>
<dbReference type="AlphaFoldDB" id="A0A0N5BS49"/>
<evidence type="ECO:0000259" key="1">
    <source>
        <dbReference type="Pfam" id="PF00188"/>
    </source>
</evidence>
<dbReference type="Pfam" id="PF00188">
    <property type="entry name" value="CAP"/>
    <property type="match status" value="1"/>
</dbReference>
<dbReference type="InterPro" id="IPR035940">
    <property type="entry name" value="CAP_sf"/>
</dbReference>
<evidence type="ECO:0000313" key="3">
    <source>
        <dbReference type="WBParaSite" id="SPAL_0000869500.1"/>
    </source>
</evidence>
<dbReference type="Proteomes" id="UP000046392">
    <property type="component" value="Unplaced"/>
</dbReference>
<keyword evidence="2" id="KW-1185">Reference proteome</keyword>
<evidence type="ECO:0000313" key="2">
    <source>
        <dbReference type="Proteomes" id="UP000046392"/>
    </source>
</evidence>
<organism evidence="2 3">
    <name type="scientific">Strongyloides papillosus</name>
    <name type="common">Intestinal threadworm</name>
    <dbReference type="NCBI Taxonomy" id="174720"/>
    <lineage>
        <taxon>Eukaryota</taxon>
        <taxon>Metazoa</taxon>
        <taxon>Ecdysozoa</taxon>
        <taxon>Nematoda</taxon>
        <taxon>Chromadorea</taxon>
        <taxon>Rhabditida</taxon>
        <taxon>Tylenchina</taxon>
        <taxon>Panagrolaimomorpha</taxon>
        <taxon>Strongyloidoidea</taxon>
        <taxon>Strongyloididae</taxon>
        <taxon>Strongyloides</taxon>
    </lineage>
</organism>
<dbReference type="InterPro" id="IPR014044">
    <property type="entry name" value="CAP_dom"/>
</dbReference>